<reference evidence="2" key="2">
    <citation type="submission" date="2018-02" db="UniProtKB">
        <authorList>
            <consortium name="EnsemblPlants"/>
        </authorList>
    </citation>
    <scope>IDENTIFICATION</scope>
    <source>
        <strain evidence="2">Williams 82</strain>
    </source>
</reference>
<keyword evidence="3" id="KW-1185">Reference proteome</keyword>
<reference evidence="1" key="3">
    <citation type="submission" date="2018-07" db="EMBL/GenBank/DDBJ databases">
        <title>WGS assembly of Glycine max.</title>
        <authorList>
            <person name="Schmutz J."/>
            <person name="Cannon S."/>
            <person name="Schlueter J."/>
            <person name="Ma J."/>
            <person name="Mitros T."/>
            <person name="Nelson W."/>
            <person name="Hyten D."/>
            <person name="Song Q."/>
            <person name="Thelen J."/>
            <person name="Cheng J."/>
            <person name="Xu D."/>
            <person name="Hellsten U."/>
            <person name="May G."/>
            <person name="Yu Y."/>
            <person name="Sakurai T."/>
            <person name="Umezawa T."/>
            <person name="Bhattacharyya M."/>
            <person name="Sandhu D."/>
            <person name="Valliyodan B."/>
            <person name="Lindquist E."/>
            <person name="Peto M."/>
            <person name="Grant D."/>
            <person name="Shu S."/>
            <person name="Goodstein D."/>
            <person name="Barry K."/>
            <person name="Futrell-Griggs M."/>
            <person name="Abernathy B."/>
            <person name="Du J."/>
            <person name="Tian Z."/>
            <person name="Zhu L."/>
            <person name="Gill N."/>
            <person name="Joshi T."/>
            <person name="Libault M."/>
            <person name="Sethuraman A."/>
            <person name="Zhang X."/>
            <person name="Shinozaki K."/>
            <person name="Nguyen H."/>
            <person name="Wing R."/>
            <person name="Cregan P."/>
            <person name="Specht J."/>
            <person name="Grimwood J."/>
            <person name="Rokhsar D."/>
            <person name="Stacey G."/>
            <person name="Shoemaker R."/>
            <person name="Jackson S."/>
        </authorList>
    </citation>
    <scope>NUCLEOTIDE SEQUENCE</scope>
    <source>
        <tissue evidence="1">Callus</tissue>
    </source>
</reference>
<dbReference type="Proteomes" id="UP000008827">
    <property type="component" value="Chromosome 17"/>
</dbReference>
<evidence type="ECO:0000313" key="3">
    <source>
        <dbReference type="Proteomes" id="UP000008827"/>
    </source>
</evidence>
<dbReference type="EMBL" id="CM000850">
    <property type="protein sequence ID" value="KRH03323.1"/>
    <property type="molecule type" value="Genomic_DNA"/>
</dbReference>
<evidence type="ECO:0000313" key="2">
    <source>
        <dbReference type="EnsemblPlants" id="KRH03323"/>
    </source>
</evidence>
<accession>A0A0R0FKF9</accession>
<gene>
    <name evidence="2" type="primary">LOC100789102</name>
    <name evidence="1" type="ORF">GLYMA_17G091200</name>
</gene>
<dbReference type="AlphaFoldDB" id="A0A0R0FKF9"/>
<dbReference type="EnsemblPlants" id="KRH03323">
    <property type="protein sequence ID" value="KRH03323"/>
    <property type="gene ID" value="GLYMA_17G091200"/>
</dbReference>
<dbReference type="ExpressionAtlas" id="A0A0R0FKF9">
    <property type="expression patterns" value="baseline and differential"/>
</dbReference>
<reference evidence="1 2" key="1">
    <citation type="journal article" date="2010" name="Nature">
        <title>Genome sequence of the palaeopolyploid soybean.</title>
        <authorList>
            <person name="Schmutz J."/>
            <person name="Cannon S.B."/>
            <person name="Schlueter J."/>
            <person name="Ma J."/>
            <person name="Mitros T."/>
            <person name="Nelson W."/>
            <person name="Hyten D.L."/>
            <person name="Song Q."/>
            <person name="Thelen J.J."/>
            <person name="Cheng J."/>
            <person name="Xu D."/>
            <person name="Hellsten U."/>
            <person name="May G.D."/>
            <person name="Yu Y."/>
            <person name="Sakurai T."/>
            <person name="Umezawa T."/>
            <person name="Bhattacharyya M.K."/>
            <person name="Sandhu D."/>
            <person name="Valliyodan B."/>
            <person name="Lindquist E."/>
            <person name="Peto M."/>
            <person name="Grant D."/>
            <person name="Shu S."/>
            <person name="Goodstein D."/>
            <person name="Barry K."/>
            <person name="Futrell-Griggs M."/>
            <person name="Abernathy B."/>
            <person name="Du J."/>
            <person name="Tian Z."/>
            <person name="Zhu L."/>
            <person name="Gill N."/>
            <person name="Joshi T."/>
            <person name="Libault M."/>
            <person name="Sethuraman A."/>
            <person name="Zhang X.-C."/>
            <person name="Shinozaki K."/>
            <person name="Nguyen H.T."/>
            <person name="Wing R.A."/>
            <person name="Cregan P."/>
            <person name="Specht J."/>
            <person name="Grimwood J."/>
            <person name="Rokhsar D."/>
            <person name="Stacey G."/>
            <person name="Shoemaker R.C."/>
            <person name="Jackson S.A."/>
        </authorList>
    </citation>
    <scope>NUCLEOTIDE SEQUENCE</scope>
    <source>
        <strain evidence="2">cv. Williams 82</strain>
        <tissue evidence="1">Callus</tissue>
    </source>
</reference>
<name>A0A0R0FKF9_SOYBN</name>
<sequence>MPGPGPHLMYAMGSGLCLTSISNGRFGPHHTLFYTINAFFGPDVGSFTEWLGSLFGGSAHALGSSLEDLIHHPFFYILLLGLPLSFLYSRISSYLLHTQLLDSVSRVPLTRMQCFLLISAGSFTHFFLDHLFESKCLKLHDEKVISINASCDVHSLFILLMVCDSDILDQSSSSSRW</sequence>
<proteinExistence type="predicted"/>
<organism evidence="1">
    <name type="scientific">Glycine max</name>
    <name type="common">Soybean</name>
    <name type="synonym">Glycine hispida</name>
    <dbReference type="NCBI Taxonomy" id="3847"/>
    <lineage>
        <taxon>Eukaryota</taxon>
        <taxon>Viridiplantae</taxon>
        <taxon>Streptophyta</taxon>
        <taxon>Embryophyta</taxon>
        <taxon>Tracheophyta</taxon>
        <taxon>Spermatophyta</taxon>
        <taxon>Magnoliopsida</taxon>
        <taxon>eudicotyledons</taxon>
        <taxon>Gunneridae</taxon>
        <taxon>Pentapetalae</taxon>
        <taxon>rosids</taxon>
        <taxon>fabids</taxon>
        <taxon>Fabales</taxon>
        <taxon>Fabaceae</taxon>
        <taxon>Papilionoideae</taxon>
        <taxon>50 kb inversion clade</taxon>
        <taxon>NPAAA clade</taxon>
        <taxon>indigoferoid/millettioid clade</taxon>
        <taxon>Phaseoleae</taxon>
        <taxon>Glycine</taxon>
        <taxon>Glycine subgen. Soja</taxon>
    </lineage>
</organism>
<dbReference type="Gramene" id="KRH03323">
    <property type="protein sequence ID" value="KRH03323"/>
    <property type="gene ID" value="GLYMA_17G091200"/>
</dbReference>
<dbReference type="PANTHER" id="PTHR38543">
    <property type="entry name" value="OS04G0465800 PROTEIN"/>
    <property type="match status" value="1"/>
</dbReference>
<dbReference type="PANTHER" id="PTHR38543:SF1">
    <property type="entry name" value="OS04G0465800 PROTEIN"/>
    <property type="match status" value="1"/>
</dbReference>
<evidence type="ECO:0000313" key="1">
    <source>
        <dbReference type="EMBL" id="KRH03323.1"/>
    </source>
</evidence>
<protein>
    <submittedName>
        <fullName evidence="1 2">Uncharacterized protein</fullName>
    </submittedName>
</protein>